<protein>
    <submittedName>
        <fullName evidence="1">Uncharacterized protein</fullName>
    </submittedName>
</protein>
<dbReference type="EMBL" id="VNHU01000009">
    <property type="protein sequence ID" value="TYP71534.1"/>
    <property type="molecule type" value="Genomic_DNA"/>
</dbReference>
<dbReference type="Proteomes" id="UP000324376">
    <property type="component" value="Unassembled WGS sequence"/>
</dbReference>
<evidence type="ECO:0000313" key="1">
    <source>
        <dbReference type="EMBL" id="TYP71534.1"/>
    </source>
</evidence>
<comment type="caution">
    <text evidence="1">The sequence shown here is derived from an EMBL/GenBank/DDBJ whole genome shotgun (WGS) entry which is preliminary data.</text>
</comment>
<dbReference type="AlphaFoldDB" id="A0A5S5BX05"/>
<proteinExistence type="predicted"/>
<reference evidence="1 2" key="1">
    <citation type="submission" date="2019-07" db="EMBL/GenBank/DDBJ databases">
        <title>Genomic Encyclopedia of Archaeal and Bacterial Type Strains, Phase II (KMG-II): from individual species to whole genera.</title>
        <authorList>
            <person name="Goeker M."/>
        </authorList>
    </citation>
    <scope>NUCLEOTIDE SEQUENCE [LARGE SCALE GENOMIC DNA]</scope>
    <source>
        <strain evidence="1 2">DSM 17527</strain>
    </source>
</reference>
<name>A0A5S5BX05_9FLAO</name>
<keyword evidence="2" id="KW-1185">Reference proteome</keyword>
<accession>A0A5S5BX05</accession>
<gene>
    <name evidence="1" type="ORF">BD809_109116</name>
</gene>
<organism evidence="1 2">
    <name type="scientific">Aquimarina intermedia</name>
    <dbReference type="NCBI Taxonomy" id="350814"/>
    <lineage>
        <taxon>Bacteria</taxon>
        <taxon>Pseudomonadati</taxon>
        <taxon>Bacteroidota</taxon>
        <taxon>Flavobacteriia</taxon>
        <taxon>Flavobacteriales</taxon>
        <taxon>Flavobacteriaceae</taxon>
        <taxon>Aquimarina</taxon>
    </lineage>
</organism>
<sequence>MKNLRKAEQKRINSYFESITGMIPIMGVEDEANIAFLDKATLKFQQVIDELKKEMPN</sequence>
<dbReference type="RefSeq" id="WP_170251886.1">
    <property type="nucleotide sequence ID" value="NZ_VNHU01000009.1"/>
</dbReference>
<evidence type="ECO:0000313" key="2">
    <source>
        <dbReference type="Proteomes" id="UP000324376"/>
    </source>
</evidence>